<feature type="region of interest" description="Disordered" evidence="1">
    <location>
        <begin position="1"/>
        <end position="62"/>
    </location>
</feature>
<dbReference type="Proteomes" id="UP001501427">
    <property type="component" value="Unassembled WGS sequence"/>
</dbReference>
<accession>A0A7W7IGD2</accession>
<reference evidence="3" key="4">
    <citation type="submission" date="2023-12" db="EMBL/GenBank/DDBJ databases">
        <authorList>
            <person name="Sun Q."/>
            <person name="Inoue M."/>
        </authorList>
    </citation>
    <scope>NUCLEOTIDE SEQUENCE</scope>
    <source>
        <strain evidence="3">JCM 10667</strain>
    </source>
</reference>
<evidence type="ECO:0000256" key="2">
    <source>
        <dbReference type="SAM" id="Phobius"/>
    </source>
</evidence>
<dbReference type="EMBL" id="BAAAHD010000018">
    <property type="protein sequence ID" value="GAA0557396.1"/>
    <property type="molecule type" value="Genomic_DNA"/>
</dbReference>
<gene>
    <name evidence="4" type="ORF">F4557_004892</name>
    <name evidence="3" type="ORF">GCM10009546_19350</name>
</gene>
<dbReference type="Proteomes" id="UP000549343">
    <property type="component" value="Unassembled WGS sequence"/>
</dbReference>
<protein>
    <recommendedName>
        <fullName evidence="7">DUF485 domain-containing protein</fullName>
    </recommendedName>
</protein>
<name>A0A7W7IGD2_9ACTN</name>
<sequence length="146" mass="15230">MADDHPAAADRTATTRATTVTARTPRPPAPAPPDTGPLDAGSRDAGPRHAGPSVPRRPGPAEARALIRTQLRIALGTCAVVLTGVAGLPVLLAAVPAVARARVHGAPLWWLVLALGVQPVWIAVSRRQLRRAEQAERDLAGPVDRP</sequence>
<reference evidence="6" key="2">
    <citation type="journal article" date="2019" name="Int. J. Syst. Evol. Microbiol.">
        <title>The Global Catalogue of Microorganisms (GCM) 10K type strain sequencing project: providing services to taxonomists for standard genome sequencing and annotation.</title>
        <authorList>
            <consortium name="The Broad Institute Genomics Platform"/>
            <consortium name="The Broad Institute Genome Sequencing Center for Infectious Disease"/>
            <person name="Wu L."/>
            <person name="Ma J."/>
        </authorList>
    </citation>
    <scope>NUCLEOTIDE SEQUENCE [LARGE SCALE GENOMIC DNA]</scope>
    <source>
        <strain evidence="6">JCM 10667</strain>
    </source>
</reference>
<reference evidence="4 5" key="3">
    <citation type="submission" date="2020-08" db="EMBL/GenBank/DDBJ databases">
        <title>Sequencing the genomes of 1000 actinobacteria strains.</title>
        <authorList>
            <person name="Klenk H.-P."/>
        </authorList>
    </citation>
    <scope>NUCLEOTIDE SEQUENCE [LARGE SCALE GENOMIC DNA]</scope>
    <source>
        <strain evidence="4 5">DSM 44772</strain>
    </source>
</reference>
<evidence type="ECO:0000313" key="3">
    <source>
        <dbReference type="EMBL" id="GAA0557396.1"/>
    </source>
</evidence>
<keyword evidence="6" id="KW-1185">Reference proteome</keyword>
<keyword evidence="2" id="KW-0472">Membrane</keyword>
<feature type="compositionally biased region" description="Pro residues" evidence="1">
    <location>
        <begin position="25"/>
        <end position="35"/>
    </location>
</feature>
<feature type="compositionally biased region" description="Low complexity" evidence="1">
    <location>
        <begin position="9"/>
        <end position="24"/>
    </location>
</feature>
<organism evidence="4 5">
    <name type="scientific">Actinomadura livida</name>
    <dbReference type="NCBI Taxonomy" id="79909"/>
    <lineage>
        <taxon>Bacteria</taxon>
        <taxon>Bacillati</taxon>
        <taxon>Actinomycetota</taxon>
        <taxon>Actinomycetes</taxon>
        <taxon>Streptosporangiales</taxon>
        <taxon>Thermomonosporaceae</taxon>
        <taxon>Actinomadura</taxon>
    </lineage>
</organism>
<proteinExistence type="predicted"/>
<dbReference type="EMBL" id="JACHMV010000001">
    <property type="protein sequence ID" value="MBB4776474.1"/>
    <property type="molecule type" value="Genomic_DNA"/>
</dbReference>
<feature type="transmembrane region" description="Helical" evidence="2">
    <location>
        <begin position="73"/>
        <end position="95"/>
    </location>
</feature>
<evidence type="ECO:0000313" key="5">
    <source>
        <dbReference type="Proteomes" id="UP000549343"/>
    </source>
</evidence>
<keyword evidence="2" id="KW-0812">Transmembrane</keyword>
<reference evidence="3" key="1">
    <citation type="journal article" date="2014" name="Int. J. Syst. Evol. Microbiol.">
        <title>Complete genome of a new Firmicutes species belonging to the dominant human colonic microbiota ('Ruminococcus bicirculans') reveals two chromosomes and a selective capacity to utilize plant glucans.</title>
        <authorList>
            <consortium name="NISC Comparative Sequencing Program"/>
            <person name="Wegmann U."/>
            <person name="Louis P."/>
            <person name="Goesmann A."/>
            <person name="Henrissat B."/>
            <person name="Duncan S.H."/>
            <person name="Flint H.J."/>
        </authorList>
    </citation>
    <scope>NUCLEOTIDE SEQUENCE</scope>
    <source>
        <strain evidence="3">JCM 10667</strain>
    </source>
</reference>
<dbReference type="RefSeq" id="WP_184886384.1">
    <property type="nucleotide sequence ID" value="NZ_BAAAHD010000018.1"/>
</dbReference>
<evidence type="ECO:0000313" key="4">
    <source>
        <dbReference type="EMBL" id="MBB4776474.1"/>
    </source>
</evidence>
<evidence type="ECO:0000313" key="6">
    <source>
        <dbReference type="Proteomes" id="UP001501427"/>
    </source>
</evidence>
<keyword evidence="2" id="KW-1133">Transmembrane helix</keyword>
<feature type="transmembrane region" description="Helical" evidence="2">
    <location>
        <begin position="107"/>
        <end position="124"/>
    </location>
</feature>
<dbReference type="AlphaFoldDB" id="A0A7W7IGD2"/>
<evidence type="ECO:0008006" key="7">
    <source>
        <dbReference type="Google" id="ProtNLM"/>
    </source>
</evidence>
<comment type="caution">
    <text evidence="4">The sequence shown here is derived from an EMBL/GenBank/DDBJ whole genome shotgun (WGS) entry which is preliminary data.</text>
</comment>
<evidence type="ECO:0000256" key="1">
    <source>
        <dbReference type="SAM" id="MobiDB-lite"/>
    </source>
</evidence>